<evidence type="ECO:0000313" key="2">
    <source>
        <dbReference type="Proteomes" id="UP000297280"/>
    </source>
</evidence>
<dbReference type="AlphaFoldDB" id="A0A4Z1KC27"/>
<comment type="caution">
    <text evidence="1">The sequence shown here is derived from an EMBL/GenBank/DDBJ whole genome shotgun (WGS) entry which is preliminary data.</text>
</comment>
<dbReference type="OrthoDB" id="3516672at2759"/>
<sequence length="151" mass="16953">MPPLIPCDPSLVMANIVSDEALQIVSQISAFQAPVDAAQEELNTLLTAKRSLKMTCIELMNLGIGTSKFSDSIEKLDSRIESAACDYAEEKIKSEEKIQPRRAQIRSVHVNMESPVDYVKTQIKRMPLASDSLNMDFYQWYKLSRVQIAGE</sequence>
<name>A0A4Z1KC27_9HELO</name>
<organism evidence="1 2">
    <name type="scientific">Botrytis porri</name>
    <dbReference type="NCBI Taxonomy" id="87229"/>
    <lineage>
        <taxon>Eukaryota</taxon>
        <taxon>Fungi</taxon>
        <taxon>Dikarya</taxon>
        <taxon>Ascomycota</taxon>
        <taxon>Pezizomycotina</taxon>
        <taxon>Leotiomycetes</taxon>
        <taxon>Helotiales</taxon>
        <taxon>Sclerotiniaceae</taxon>
        <taxon>Botrytis</taxon>
    </lineage>
</organism>
<reference evidence="1 2" key="1">
    <citation type="submission" date="2017-12" db="EMBL/GenBank/DDBJ databases">
        <title>Comparative genomics of Botrytis spp.</title>
        <authorList>
            <person name="Valero-Jimenez C.A."/>
            <person name="Tapia P."/>
            <person name="Veloso J."/>
            <person name="Silva-Moreno E."/>
            <person name="Staats M."/>
            <person name="Valdes J.H."/>
            <person name="Van Kan J.A.L."/>
        </authorList>
    </citation>
    <scope>NUCLEOTIDE SEQUENCE [LARGE SCALE GENOMIC DNA]</scope>
    <source>
        <strain evidence="1 2">MUCL3349</strain>
    </source>
</reference>
<accession>A0A4Z1KC27</accession>
<protein>
    <submittedName>
        <fullName evidence="1">Uncharacterized protein</fullName>
    </submittedName>
</protein>
<dbReference type="Proteomes" id="UP000297280">
    <property type="component" value="Unassembled WGS sequence"/>
</dbReference>
<dbReference type="EMBL" id="PQXO01000687">
    <property type="protein sequence ID" value="TGO83190.1"/>
    <property type="molecule type" value="Genomic_DNA"/>
</dbReference>
<gene>
    <name evidence="1" type="ORF">BPOR_0688g00030</name>
</gene>
<keyword evidence="2" id="KW-1185">Reference proteome</keyword>
<proteinExistence type="predicted"/>
<evidence type="ECO:0000313" key="1">
    <source>
        <dbReference type="EMBL" id="TGO83190.1"/>
    </source>
</evidence>